<dbReference type="Pfam" id="PF19649">
    <property type="entry name" value="DUF6152"/>
    <property type="match status" value="1"/>
</dbReference>
<dbReference type="EMBL" id="UINC01185057">
    <property type="protein sequence ID" value="SVD96578.1"/>
    <property type="molecule type" value="Genomic_DNA"/>
</dbReference>
<feature type="non-terminal residue" evidence="1">
    <location>
        <position position="198"/>
    </location>
</feature>
<reference evidence="1" key="1">
    <citation type="submission" date="2018-05" db="EMBL/GenBank/DDBJ databases">
        <authorList>
            <person name="Lanie J.A."/>
            <person name="Ng W.-L."/>
            <person name="Kazmierczak K.M."/>
            <person name="Andrzejewski T.M."/>
            <person name="Davidsen T.M."/>
            <person name="Wayne K.J."/>
            <person name="Tettelin H."/>
            <person name="Glass J.I."/>
            <person name="Rusch D."/>
            <person name="Podicherti R."/>
            <person name="Tsui H.-C.T."/>
            <person name="Winkler M.E."/>
        </authorList>
    </citation>
    <scope>NUCLEOTIDE SEQUENCE</scope>
</reference>
<protein>
    <submittedName>
        <fullName evidence="1">Uncharacterized protein</fullName>
    </submittedName>
</protein>
<gene>
    <name evidence="1" type="ORF">METZ01_LOCUS449432</name>
</gene>
<accession>A0A382ZPG7</accession>
<proteinExistence type="predicted"/>
<sequence>MQTVKAALSITTLALVMPALAHHSDSGYDHESLVAFQGTVSRFVWRNPHVSIFVETTNETGQTIEWAIETGSTPIMRRSGWTRDSLVPGDEVFIRAHPERDSGRSHALLLSLETSNGETLAQVEGNDVESTFSASGISGVWKGLSTPAAIFGRNLSNHPLTEKAVIAKAQHDPLRDGPEAECIAVPSPRIVTASVVYL</sequence>
<name>A0A382ZPG7_9ZZZZ</name>
<dbReference type="AlphaFoldDB" id="A0A382ZPG7"/>
<evidence type="ECO:0000313" key="1">
    <source>
        <dbReference type="EMBL" id="SVD96578.1"/>
    </source>
</evidence>
<dbReference type="InterPro" id="IPR046150">
    <property type="entry name" value="DUF6152"/>
</dbReference>
<organism evidence="1">
    <name type="scientific">marine metagenome</name>
    <dbReference type="NCBI Taxonomy" id="408172"/>
    <lineage>
        <taxon>unclassified sequences</taxon>
        <taxon>metagenomes</taxon>
        <taxon>ecological metagenomes</taxon>
    </lineage>
</organism>